<sequence length="680" mass="74973">MKKFINKIFIATLITLFAVSCGNSPTNPSNGGGGGANPTPNEFVDKLKSIGMVKAGEQEWDFRTISQSGNVLTIKPMNNAKSGYLKGLDRYLSRKMDEIEETFKYRIEFNTSDSTASDGSQPNSKANSNPLEAKITFYDKKTDNPITDADFKDGFILKIEANANWAITPEVTAEDYKKSINQLGTINVNGKGGNTFAMDFAGLNVTKDQYNSYTADLTIDANGKTDTIDLLNFIDVINGQISKSKTEYLEISYVSISSENSFYISFNEVSANKVINGNVVLKVKFNGNLSFAKRDLNVTITSTPEIVTDNSGQYKESEFNVSTDAENISFQSTSIVEKTSTGITINNLYASYRKEDGVASITLQGNDILNAHKTLKSGETAEFEITFTASATGYNDKTDVKMTLKIKKGDDLPSVTVEDFNAWLNTIEVSGFTKQVGSAAITLTASSGTTPDTALNSIREALKKLSKDKIVIDDYSINSLEWDRTQSYPTENKDGIIKVRVSQSDNYVFGDELKQLITDQYGSTEFAITVKPQSSWIPDISITGAGSSASNPIRVNVGDGVTATDPIAYTIKLPENMKIDNILYSYLEAIEGINDDWKLGYTGTAQHLIFDNQSSIDTKINPELNIIPQNVKQPIVDNSDIQLNDTQKYKVEITISYGEHYMERTEKIYLYVELVKNHSV</sequence>
<dbReference type="AlphaFoldDB" id="G0EIX9"/>
<evidence type="ECO:0000313" key="3">
    <source>
        <dbReference type="Proteomes" id="UP000008522"/>
    </source>
</evidence>
<dbReference type="KEGG" id="bip:Bint_0422"/>
<keyword evidence="3" id="KW-1185">Reference proteome</keyword>
<dbReference type="HOGENOM" id="CLU_404241_0_0_12"/>
<feature type="signal peptide" evidence="1">
    <location>
        <begin position="1"/>
        <end position="22"/>
    </location>
</feature>
<evidence type="ECO:0000256" key="1">
    <source>
        <dbReference type="SAM" id="SignalP"/>
    </source>
</evidence>
<evidence type="ECO:0008006" key="4">
    <source>
        <dbReference type="Google" id="ProtNLM"/>
    </source>
</evidence>
<dbReference type="GeneID" id="44968980"/>
<protein>
    <recommendedName>
        <fullName evidence="4">Lipoprotein</fullName>
    </recommendedName>
</protein>
<gene>
    <name evidence="2" type="ordered locus">Bint_0422</name>
</gene>
<proteinExistence type="predicted"/>
<dbReference type="PROSITE" id="PS51257">
    <property type="entry name" value="PROKAR_LIPOPROTEIN"/>
    <property type="match status" value="1"/>
</dbReference>
<feature type="chain" id="PRO_5003398254" description="Lipoprotein" evidence="1">
    <location>
        <begin position="23"/>
        <end position="680"/>
    </location>
</feature>
<reference evidence="2 3" key="1">
    <citation type="journal article" date="2011" name="BMC Genomics">
        <title>Complete genome sequence of Brachyspira intermedia reveals unique genomic features in Brachyspira species and phage-mediated horizontal gene transfer.</title>
        <authorList>
            <person name="Hafstrom T."/>
            <person name="Jansson D.S."/>
            <person name="Segerman B."/>
        </authorList>
    </citation>
    <scope>NUCLEOTIDE SEQUENCE [LARGE SCALE GENOMIC DNA]</scope>
    <source>
        <strain evidence="3">ATCC 51140 / PWS/A</strain>
    </source>
</reference>
<accession>G0EIX9</accession>
<dbReference type="OrthoDB" id="9817093at2"/>
<dbReference type="PATRIC" id="fig|1045858.4.peg.421"/>
<dbReference type="Proteomes" id="UP000008522">
    <property type="component" value="Chromosome"/>
</dbReference>
<keyword evidence="1" id="KW-0732">Signal</keyword>
<dbReference type="RefSeq" id="WP_014486907.1">
    <property type="nucleotide sequence ID" value="NC_017243.1"/>
</dbReference>
<name>G0EIX9_BRAIP</name>
<organism evidence="2 3">
    <name type="scientific">Brachyspira intermedia (strain ATCC 51140 / PWS/A)</name>
    <name type="common">Serpulina intermedia</name>
    <dbReference type="NCBI Taxonomy" id="1045858"/>
    <lineage>
        <taxon>Bacteria</taxon>
        <taxon>Pseudomonadati</taxon>
        <taxon>Spirochaetota</taxon>
        <taxon>Spirochaetia</taxon>
        <taxon>Brachyspirales</taxon>
        <taxon>Brachyspiraceae</taxon>
        <taxon>Brachyspira</taxon>
    </lineage>
</organism>
<dbReference type="EMBL" id="CP002874">
    <property type="protein sequence ID" value="AEM21056.1"/>
    <property type="molecule type" value="Genomic_DNA"/>
</dbReference>
<evidence type="ECO:0000313" key="2">
    <source>
        <dbReference type="EMBL" id="AEM21056.1"/>
    </source>
</evidence>